<dbReference type="SUPFAM" id="SSF57756">
    <property type="entry name" value="Retrovirus zinc finger-like domains"/>
    <property type="match status" value="1"/>
</dbReference>
<dbReference type="AlphaFoldDB" id="A0A9Q3CJ76"/>
<proteinExistence type="predicted"/>
<dbReference type="GO" id="GO:0008270">
    <property type="term" value="F:zinc ion binding"/>
    <property type="evidence" value="ECO:0007669"/>
    <property type="project" value="UniProtKB-KW"/>
</dbReference>
<gene>
    <name evidence="4" type="ORF">O181_024372</name>
</gene>
<dbReference type="Proteomes" id="UP000765509">
    <property type="component" value="Unassembled WGS sequence"/>
</dbReference>
<dbReference type="PROSITE" id="PS50158">
    <property type="entry name" value="ZF_CCHC"/>
    <property type="match status" value="1"/>
</dbReference>
<dbReference type="Gene3D" id="4.10.60.10">
    <property type="entry name" value="Zinc finger, CCHC-type"/>
    <property type="match status" value="1"/>
</dbReference>
<dbReference type="GO" id="GO:0003676">
    <property type="term" value="F:nucleic acid binding"/>
    <property type="evidence" value="ECO:0007669"/>
    <property type="project" value="InterPro"/>
</dbReference>
<name>A0A9Q3CJ76_9BASI</name>
<dbReference type="InterPro" id="IPR001878">
    <property type="entry name" value="Znf_CCHC"/>
</dbReference>
<evidence type="ECO:0000313" key="4">
    <source>
        <dbReference type="EMBL" id="MBW0484657.1"/>
    </source>
</evidence>
<reference evidence="4" key="1">
    <citation type="submission" date="2021-03" db="EMBL/GenBank/DDBJ databases">
        <title>Draft genome sequence of rust myrtle Austropuccinia psidii MF-1, a brazilian biotype.</title>
        <authorList>
            <person name="Quecine M.C."/>
            <person name="Pachon D.M.R."/>
            <person name="Bonatelli M.L."/>
            <person name="Correr F.H."/>
            <person name="Franceschini L.M."/>
            <person name="Leite T.F."/>
            <person name="Margarido G.R.A."/>
            <person name="Almeida C.A."/>
            <person name="Ferrarezi J.A."/>
            <person name="Labate C.A."/>
        </authorList>
    </citation>
    <scope>NUCLEOTIDE SEQUENCE</scope>
    <source>
        <strain evidence="4">MF-1</strain>
    </source>
</reference>
<accession>A0A9Q3CJ76</accession>
<evidence type="ECO:0000259" key="3">
    <source>
        <dbReference type="PROSITE" id="PS50158"/>
    </source>
</evidence>
<dbReference type="InterPro" id="IPR036875">
    <property type="entry name" value="Znf_CCHC_sf"/>
</dbReference>
<evidence type="ECO:0000256" key="1">
    <source>
        <dbReference type="ARBA" id="ARBA00022664"/>
    </source>
</evidence>
<dbReference type="EMBL" id="AVOT02007784">
    <property type="protein sequence ID" value="MBW0484657.1"/>
    <property type="molecule type" value="Genomic_DNA"/>
</dbReference>
<protein>
    <recommendedName>
        <fullName evidence="3">CCHC-type domain-containing protein</fullName>
    </recommendedName>
</protein>
<keyword evidence="2" id="KW-0863">Zinc-finger</keyword>
<keyword evidence="5" id="KW-1185">Reference proteome</keyword>
<evidence type="ECO:0000313" key="5">
    <source>
        <dbReference type="Proteomes" id="UP000765509"/>
    </source>
</evidence>
<organism evidence="4 5">
    <name type="scientific">Austropuccinia psidii MF-1</name>
    <dbReference type="NCBI Taxonomy" id="1389203"/>
    <lineage>
        <taxon>Eukaryota</taxon>
        <taxon>Fungi</taxon>
        <taxon>Dikarya</taxon>
        <taxon>Basidiomycota</taxon>
        <taxon>Pucciniomycotina</taxon>
        <taxon>Pucciniomycetes</taxon>
        <taxon>Pucciniales</taxon>
        <taxon>Sphaerophragmiaceae</taxon>
        <taxon>Austropuccinia</taxon>
    </lineage>
</organism>
<keyword evidence="2" id="KW-0479">Metal-binding</keyword>
<keyword evidence="2" id="KW-0862">Zinc</keyword>
<keyword evidence="1" id="KW-0507">mRNA processing</keyword>
<evidence type="ECO:0000256" key="2">
    <source>
        <dbReference type="PROSITE-ProRule" id="PRU00047"/>
    </source>
</evidence>
<dbReference type="GO" id="GO:0006397">
    <property type="term" value="P:mRNA processing"/>
    <property type="evidence" value="ECO:0007669"/>
    <property type="project" value="UniProtKB-KW"/>
</dbReference>
<feature type="domain" description="CCHC-type" evidence="3">
    <location>
        <begin position="73"/>
        <end position="89"/>
    </location>
</feature>
<sequence length="110" mass="12889">MPREQEHAVKCRCNHSCTLDDIANTLQDVGKRKNIGKRSPFRSSSLKEEQPFRVEFKNKPKDKMAEVTKRKNRCHDCGSTYHYSNNCPKEKKKVYAIEKVPEEEYPIEDS</sequence>
<comment type="caution">
    <text evidence="4">The sequence shown here is derived from an EMBL/GenBank/DDBJ whole genome shotgun (WGS) entry which is preliminary data.</text>
</comment>